<evidence type="ECO:0000313" key="12">
    <source>
        <dbReference type="Proteomes" id="UP001107558"/>
    </source>
</evidence>
<evidence type="ECO:0000256" key="7">
    <source>
        <dbReference type="ARBA" id="ARBA00023136"/>
    </source>
</evidence>
<dbReference type="InterPro" id="IPR006603">
    <property type="entry name" value="PQ-loop_rpt"/>
</dbReference>
<dbReference type="Gene3D" id="1.20.1280.290">
    <property type="match status" value="1"/>
</dbReference>
<keyword evidence="10" id="KW-0732">Signal</keyword>
<keyword evidence="5" id="KW-0677">Repeat</keyword>
<feature type="signal peptide" evidence="10">
    <location>
        <begin position="1"/>
        <end position="18"/>
    </location>
</feature>
<dbReference type="InterPro" id="IPR005282">
    <property type="entry name" value="LC_transporter"/>
</dbReference>
<evidence type="ECO:0000256" key="1">
    <source>
        <dbReference type="ARBA" id="ARBA00004127"/>
    </source>
</evidence>
<dbReference type="SMART" id="SM00679">
    <property type="entry name" value="CTNS"/>
    <property type="match status" value="1"/>
</dbReference>
<comment type="subcellular location">
    <subcellularLocation>
        <location evidence="1">Endomembrane system</location>
        <topology evidence="1">Multi-pass membrane protein</topology>
    </subcellularLocation>
</comment>
<evidence type="ECO:0008006" key="13">
    <source>
        <dbReference type="Google" id="ProtNLM"/>
    </source>
</evidence>
<reference evidence="11" key="1">
    <citation type="submission" date="2021-03" db="EMBL/GenBank/DDBJ databases">
        <title>Chromosome level genome of the anhydrobiotic midge Polypedilum vanderplanki.</title>
        <authorList>
            <person name="Yoshida Y."/>
            <person name="Kikawada T."/>
            <person name="Gusev O."/>
        </authorList>
    </citation>
    <scope>NUCLEOTIDE SEQUENCE</scope>
    <source>
        <strain evidence="11">NIAS01</strain>
        <tissue evidence="11">Whole body or cell culture</tissue>
    </source>
</reference>
<dbReference type="GO" id="GO:0015184">
    <property type="term" value="F:L-cystine transmembrane transporter activity"/>
    <property type="evidence" value="ECO:0007669"/>
    <property type="project" value="TreeGrafter"/>
</dbReference>
<evidence type="ECO:0000256" key="2">
    <source>
        <dbReference type="ARBA" id="ARBA00006855"/>
    </source>
</evidence>
<feature type="chain" id="PRO_5039906419" description="Cystinosin-like protein" evidence="10">
    <location>
        <begin position="19"/>
        <end position="311"/>
    </location>
</feature>
<dbReference type="Proteomes" id="UP001107558">
    <property type="component" value="Chromosome 4"/>
</dbReference>
<gene>
    <name evidence="11" type="ORF">PVAND_015997</name>
</gene>
<feature type="transmembrane region" description="Helical" evidence="9">
    <location>
        <begin position="120"/>
        <end position="141"/>
    </location>
</feature>
<sequence>MKFTVLLLSFIFLQQTKGDGLHSFQLSSTELNLIAGEKAEIIFTSFLNSSNPTTVNLIKNRHGIIKLKPKTFIIPPEMNFFNQTIQITSLKSGKVEIEGHTDSNPDAIIFFRIIVAKSNFLIIIASVVGWIYFIAWSLSLYPQIWMIIQMKSVTGLSFDYLSLSFFGHLLYAVFNLALYFGKYFQDEYFRRHPHGLNPVELNDVFYCIHVLALSLITVICCFIFQRDNQKITKYAWSINGTFIFSLIIVAILCSFGKLHWFDLINTCNLIKVIGSLIKYVPQVYFNHKRKNLENQGVTTYQNNKESIKLTN</sequence>
<dbReference type="Pfam" id="PF04193">
    <property type="entry name" value="PQ-loop"/>
    <property type="match status" value="2"/>
</dbReference>
<protein>
    <recommendedName>
        <fullName evidence="13">Cystinosin-like protein</fullName>
    </recommendedName>
</protein>
<evidence type="ECO:0000256" key="5">
    <source>
        <dbReference type="ARBA" id="ARBA00022737"/>
    </source>
</evidence>
<comment type="similarity">
    <text evidence="2">Belongs to the cystinosin family.</text>
</comment>
<name>A0A9J6BEL2_POLVA</name>
<evidence type="ECO:0000256" key="8">
    <source>
        <dbReference type="ARBA" id="ARBA00048473"/>
    </source>
</evidence>
<evidence type="ECO:0000256" key="4">
    <source>
        <dbReference type="ARBA" id="ARBA00022692"/>
    </source>
</evidence>
<keyword evidence="4 9" id="KW-0812">Transmembrane</keyword>
<dbReference type="OrthoDB" id="75720at2759"/>
<comment type="catalytic activity">
    <reaction evidence="8">
        <text>L-cystine(out) + H(+)(out) = L-cystine(in) + H(+)(in)</text>
        <dbReference type="Rhea" id="RHEA:66172"/>
        <dbReference type="ChEBI" id="CHEBI:15378"/>
        <dbReference type="ChEBI" id="CHEBI:35491"/>
    </reaction>
    <physiologicalReaction direction="left-to-right" evidence="8">
        <dbReference type="Rhea" id="RHEA:66173"/>
    </physiologicalReaction>
</comment>
<dbReference type="GO" id="GO:0005765">
    <property type="term" value="C:lysosomal membrane"/>
    <property type="evidence" value="ECO:0007669"/>
    <property type="project" value="TreeGrafter"/>
</dbReference>
<dbReference type="GO" id="GO:0012505">
    <property type="term" value="C:endomembrane system"/>
    <property type="evidence" value="ECO:0007669"/>
    <property type="project" value="UniProtKB-SubCell"/>
</dbReference>
<keyword evidence="12" id="KW-1185">Reference proteome</keyword>
<proteinExistence type="inferred from homology"/>
<evidence type="ECO:0000313" key="11">
    <source>
        <dbReference type="EMBL" id="KAG5668040.1"/>
    </source>
</evidence>
<evidence type="ECO:0000256" key="10">
    <source>
        <dbReference type="SAM" id="SignalP"/>
    </source>
</evidence>
<feature type="transmembrane region" description="Helical" evidence="9">
    <location>
        <begin position="236"/>
        <end position="257"/>
    </location>
</feature>
<accession>A0A9J6BEL2</accession>
<comment type="caution">
    <text evidence="11">The sequence shown here is derived from an EMBL/GenBank/DDBJ whole genome shotgun (WGS) entry which is preliminary data.</text>
</comment>
<feature type="transmembrane region" description="Helical" evidence="9">
    <location>
        <begin position="161"/>
        <end position="184"/>
    </location>
</feature>
<feature type="transmembrane region" description="Helical" evidence="9">
    <location>
        <begin position="204"/>
        <end position="224"/>
    </location>
</feature>
<evidence type="ECO:0000256" key="9">
    <source>
        <dbReference type="SAM" id="Phobius"/>
    </source>
</evidence>
<evidence type="ECO:0000256" key="3">
    <source>
        <dbReference type="ARBA" id="ARBA00022448"/>
    </source>
</evidence>
<dbReference type="EMBL" id="JADBJN010000004">
    <property type="protein sequence ID" value="KAG5668040.1"/>
    <property type="molecule type" value="Genomic_DNA"/>
</dbReference>
<keyword evidence="7 9" id="KW-0472">Membrane</keyword>
<keyword evidence="3" id="KW-0813">Transport</keyword>
<keyword evidence="6 9" id="KW-1133">Transmembrane helix</keyword>
<evidence type="ECO:0000256" key="6">
    <source>
        <dbReference type="ARBA" id="ARBA00022989"/>
    </source>
</evidence>
<organism evidence="11 12">
    <name type="scientific">Polypedilum vanderplanki</name>
    <name type="common">Sleeping chironomid midge</name>
    <dbReference type="NCBI Taxonomy" id="319348"/>
    <lineage>
        <taxon>Eukaryota</taxon>
        <taxon>Metazoa</taxon>
        <taxon>Ecdysozoa</taxon>
        <taxon>Arthropoda</taxon>
        <taxon>Hexapoda</taxon>
        <taxon>Insecta</taxon>
        <taxon>Pterygota</taxon>
        <taxon>Neoptera</taxon>
        <taxon>Endopterygota</taxon>
        <taxon>Diptera</taxon>
        <taxon>Nematocera</taxon>
        <taxon>Chironomoidea</taxon>
        <taxon>Chironomidae</taxon>
        <taxon>Chironominae</taxon>
        <taxon>Polypedilum</taxon>
        <taxon>Polypedilum</taxon>
    </lineage>
</organism>
<dbReference type="PANTHER" id="PTHR13131:SF5">
    <property type="entry name" value="CYSTINOSIN"/>
    <property type="match status" value="1"/>
</dbReference>
<dbReference type="PANTHER" id="PTHR13131">
    <property type="entry name" value="CYSTINOSIN"/>
    <property type="match status" value="1"/>
</dbReference>
<dbReference type="AlphaFoldDB" id="A0A9J6BEL2"/>